<keyword evidence="1" id="KW-1133">Transmembrane helix</keyword>
<keyword evidence="3" id="KW-1185">Reference proteome</keyword>
<comment type="caution">
    <text evidence="2">The sequence shown here is derived from an EMBL/GenBank/DDBJ whole genome shotgun (WGS) entry which is preliminary data.</text>
</comment>
<keyword evidence="1" id="KW-0472">Membrane</keyword>
<evidence type="ECO:0000313" key="3">
    <source>
        <dbReference type="Proteomes" id="UP000011910"/>
    </source>
</evidence>
<evidence type="ECO:0000313" key="2">
    <source>
        <dbReference type="EMBL" id="EMR00862.1"/>
    </source>
</evidence>
<sequence>MHIQAFDSPIRLRLQQLYKVGIALLLYLQFFTPLHYFFDAHGRLQVNLHALMGFEHFVLNGIDAPDGAVGRIHPDIEVVIGKVPPGPLRCDGAPQAILPGKLGVLSQGC</sequence>
<gene>
    <name evidence="2" type="ORF">ADICEAN_04010</name>
</gene>
<name>M7N0M9_9BACT</name>
<proteinExistence type="predicted"/>
<dbReference type="EMBL" id="AODQ01000175">
    <property type="protein sequence ID" value="EMR00862.1"/>
    <property type="molecule type" value="Genomic_DNA"/>
</dbReference>
<keyword evidence="1" id="KW-0812">Transmembrane</keyword>
<reference evidence="2 3" key="1">
    <citation type="journal article" date="2013" name="Genome Announc.">
        <title>Draft Genome Sequence of Cesiribacter andamanensis Strain AMV16T, Isolated from a Soil Sample from a Mud Volcano in the Andaman Islands, India.</title>
        <authorList>
            <person name="Shivaji S."/>
            <person name="Ara S."/>
            <person name="Begum Z."/>
            <person name="Srinivas T.N."/>
            <person name="Singh A."/>
            <person name="Kumar Pinnaka A."/>
        </authorList>
    </citation>
    <scope>NUCLEOTIDE SEQUENCE [LARGE SCALE GENOMIC DNA]</scope>
    <source>
        <strain evidence="2 3">AMV16</strain>
    </source>
</reference>
<accession>M7N0M9</accession>
<organism evidence="2 3">
    <name type="scientific">Cesiribacter andamanensis AMV16</name>
    <dbReference type="NCBI Taxonomy" id="1279009"/>
    <lineage>
        <taxon>Bacteria</taxon>
        <taxon>Pseudomonadati</taxon>
        <taxon>Bacteroidota</taxon>
        <taxon>Cytophagia</taxon>
        <taxon>Cytophagales</taxon>
        <taxon>Cesiribacteraceae</taxon>
        <taxon>Cesiribacter</taxon>
    </lineage>
</organism>
<protein>
    <submittedName>
        <fullName evidence="2">Uncharacterized protein</fullName>
    </submittedName>
</protein>
<dbReference type="Proteomes" id="UP000011910">
    <property type="component" value="Unassembled WGS sequence"/>
</dbReference>
<evidence type="ECO:0000256" key="1">
    <source>
        <dbReference type="SAM" id="Phobius"/>
    </source>
</evidence>
<dbReference type="AlphaFoldDB" id="M7N0M9"/>
<feature type="transmembrane region" description="Helical" evidence="1">
    <location>
        <begin position="20"/>
        <end position="38"/>
    </location>
</feature>